<dbReference type="AlphaFoldDB" id="A0A848KB13"/>
<dbReference type="PROSITE" id="PS51257">
    <property type="entry name" value="PROKAR_LIPOPROTEIN"/>
    <property type="match status" value="1"/>
</dbReference>
<keyword evidence="3 6" id="KW-0472">Membrane</keyword>
<dbReference type="SUPFAM" id="SSF82171">
    <property type="entry name" value="DPP6 N-terminal domain-like"/>
    <property type="match status" value="1"/>
</dbReference>
<keyword evidence="11" id="KW-1185">Reference proteome</keyword>
<comment type="caution">
    <text evidence="10">The sequence shown here is derived from an EMBL/GenBank/DDBJ whole genome shotgun (WGS) entry which is preliminary data.</text>
</comment>
<evidence type="ECO:0000259" key="9">
    <source>
        <dbReference type="SMART" id="SM00909"/>
    </source>
</evidence>
<dbReference type="InterPro" id="IPR018910">
    <property type="entry name" value="LpqB_C"/>
</dbReference>
<evidence type="ECO:0000256" key="3">
    <source>
        <dbReference type="ARBA" id="ARBA00023136"/>
    </source>
</evidence>
<sequence>MARMKFVRPRVLVVAVVSVALTLSGCASLPDTSTPEAIGTIGQQPTEPVAPPPAAGAEPSLLLRKFFEASTDPSNRHGTAREYLTADRARTWQDGDSTIIVDKMDFLEEPRSGDEASYTIRATKVAQLASGGTYEPLDGVFEGKARFKRVDGQWRISEIPDGVMMERGLFVKNYRDVALYYLDPSGTKTVPDPRWIAARQDQVADHLLGLLLAGPSPSLAPAVRSQFNDKISMIGPVTKADGRTSSVGVGPGGIRVDFRGLAGMDAKDRKLLAGQVIWTLQNADISGPYVLLADGEPLDEQFASGWTTSDVAELNPLANTLNDVGLHAIRDGGLVAVKDGILTPASGYFGGVRNVRSVSLSSDGTLVAAVVDTGRQAPDPTSALMVGSYDGTAFPVAEGGMITRPSWAPDDGSAWAVIDGARVTRAVRDTSLVSVVDVDATAVSSIGKITELRLSRDGVRVAMIIDGKVYIANVIPGPAGYAITNPRAVPTGAGIARSLDWSTSENVVVALDATEIPVVMVSIDGSRLEMLPNRNLTGPVTVVDATTTSEYVADARAVFQLTNTDAEADRNWREVPGLSGLNAIPVLPG</sequence>
<dbReference type="EMBL" id="VCQU01000004">
    <property type="protein sequence ID" value="NMN96053.1"/>
    <property type="molecule type" value="Genomic_DNA"/>
</dbReference>
<comment type="subcellular location">
    <subcellularLocation>
        <location evidence="6">Cell membrane</location>
        <topology evidence="6">Lipid-anchor</topology>
    </subcellularLocation>
</comment>
<dbReference type="InterPro" id="IPR019606">
    <property type="entry name" value="GerMN"/>
</dbReference>
<dbReference type="InterPro" id="IPR023959">
    <property type="entry name" value="LpqB"/>
</dbReference>
<keyword evidence="5 6" id="KW-0449">Lipoprotein</keyword>
<evidence type="ECO:0000313" key="10">
    <source>
        <dbReference type="EMBL" id="NMN96053.1"/>
    </source>
</evidence>
<accession>A0A848KB13</accession>
<name>A0A848KB13_9NOCA</name>
<reference evidence="10 11" key="2">
    <citation type="submission" date="2020-06" db="EMBL/GenBank/DDBJ databases">
        <title>Antribacter stalactiti gen. nov., sp. nov., a new member of the family Nacardiaceae isolated from a cave.</title>
        <authorList>
            <person name="Kim I.S."/>
        </authorList>
    </citation>
    <scope>NUCLEOTIDE SEQUENCE [LARGE SCALE GENOMIC DNA]</scope>
    <source>
        <strain evidence="10 11">YC2-7</strain>
    </source>
</reference>
<feature type="signal peptide" evidence="8">
    <location>
        <begin position="1"/>
        <end position="29"/>
    </location>
</feature>
<keyword evidence="2 6" id="KW-0732">Signal</keyword>
<feature type="domain" description="GerMN" evidence="9">
    <location>
        <begin position="204"/>
        <end position="302"/>
    </location>
</feature>
<gene>
    <name evidence="6 10" type="primary">lpqB</name>
    <name evidence="10" type="ORF">FGL95_13520</name>
</gene>
<keyword evidence="4 6" id="KW-0564">Palmitate</keyword>
<evidence type="ECO:0000256" key="7">
    <source>
        <dbReference type="SAM" id="MobiDB-lite"/>
    </source>
</evidence>
<dbReference type="GO" id="GO:0005886">
    <property type="term" value="C:plasma membrane"/>
    <property type="evidence" value="ECO:0007669"/>
    <property type="project" value="UniProtKB-SubCell"/>
</dbReference>
<feature type="region of interest" description="Disordered" evidence="7">
    <location>
        <begin position="32"/>
        <end position="55"/>
    </location>
</feature>
<dbReference type="InterPro" id="IPR059026">
    <property type="entry name" value="LpqB_N"/>
</dbReference>
<dbReference type="SMART" id="SM00909">
    <property type="entry name" value="Germane"/>
    <property type="match status" value="1"/>
</dbReference>
<comment type="similarity">
    <text evidence="6">Belongs to the LpqB lipoprotein family.</text>
</comment>
<evidence type="ECO:0000256" key="2">
    <source>
        <dbReference type="ARBA" id="ARBA00022729"/>
    </source>
</evidence>
<feature type="chain" id="PRO_5032487819" description="Lipoprotein LpqB" evidence="8">
    <location>
        <begin position="30"/>
        <end position="589"/>
    </location>
</feature>
<dbReference type="Pfam" id="PF10647">
    <property type="entry name" value="Gmad1"/>
    <property type="match status" value="1"/>
</dbReference>
<dbReference type="Pfam" id="PF10646">
    <property type="entry name" value="Germane"/>
    <property type="match status" value="1"/>
</dbReference>
<dbReference type="Proteomes" id="UP000535543">
    <property type="component" value="Unassembled WGS sequence"/>
</dbReference>
<dbReference type="NCBIfam" id="NF010141">
    <property type="entry name" value="PRK13616.1"/>
    <property type="match status" value="1"/>
</dbReference>
<evidence type="ECO:0000256" key="5">
    <source>
        <dbReference type="ARBA" id="ARBA00023288"/>
    </source>
</evidence>
<evidence type="ECO:0000256" key="8">
    <source>
        <dbReference type="SAM" id="SignalP"/>
    </source>
</evidence>
<organism evidence="10 11">
    <name type="scientific">Antrihabitans stalactiti</name>
    <dbReference type="NCBI Taxonomy" id="2584121"/>
    <lineage>
        <taxon>Bacteria</taxon>
        <taxon>Bacillati</taxon>
        <taxon>Actinomycetota</taxon>
        <taxon>Actinomycetes</taxon>
        <taxon>Mycobacteriales</taxon>
        <taxon>Nocardiaceae</taxon>
        <taxon>Antrihabitans</taxon>
    </lineage>
</organism>
<dbReference type="HAMAP" id="MF_01373">
    <property type="entry name" value="LpqB_lipoprot"/>
    <property type="match status" value="1"/>
</dbReference>
<reference evidence="10 11" key="1">
    <citation type="submission" date="2019-05" db="EMBL/GenBank/DDBJ databases">
        <authorList>
            <person name="Lee S.D."/>
        </authorList>
    </citation>
    <scope>NUCLEOTIDE SEQUENCE [LARGE SCALE GENOMIC DNA]</scope>
    <source>
        <strain evidence="10 11">YC2-7</strain>
    </source>
</reference>
<proteinExistence type="inferred from homology"/>
<protein>
    <recommendedName>
        <fullName evidence="6">Lipoprotein LpqB</fullName>
    </recommendedName>
</protein>
<evidence type="ECO:0000256" key="4">
    <source>
        <dbReference type="ARBA" id="ARBA00023139"/>
    </source>
</evidence>
<evidence type="ECO:0000256" key="6">
    <source>
        <dbReference type="HAMAP-Rule" id="MF_01373"/>
    </source>
</evidence>
<evidence type="ECO:0000256" key="1">
    <source>
        <dbReference type="ARBA" id="ARBA00022475"/>
    </source>
</evidence>
<keyword evidence="1 6" id="KW-1003">Cell membrane</keyword>
<evidence type="ECO:0000313" key="11">
    <source>
        <dbReference type="Proteomes" id="UP000535543"/>
    </source>
</evidence>
<dbReference type="Pfam" id="PF25976">
    <property type="entry name" value="LpqB_N"/>
    <property type="match status" value="1"/>
</dbReference>